<dbReference type="EMBL" id="PQWO01000004">
    <property type="protein sequence ID" value="PZD73871.1"/>
    <property type="molecule type" value="Genomic_DNA"/>
</dbReference>
<reference evidence="4 5" key="1">
    <citation type="journal article" date="2018" name="Sci. Rep.">
        <title>A novel species of the marine cyanobacterium Acaryochloris with a unique pigment content and lifestyle.</title>
        <authorList>
            <person name="Partensky F."/>
            <person name="Six C."/>
            <person name="Ratin M."/>
            <person name="Garczarek L."/>
            <person name="Vaulot D."/>
            <person name="Probert I."/>
            <person name="Calteau A."/>
            <person name="Gourvil P."/>
            <person name="Marie D."/>
            <person name="Grebert T."/>
            <person name="Bouchier C."/>
            <person name="Le Panse S."/>
            <person name="Gachenot M."/>
            <person name="Rodriguez F."/>
            <person name="Garrido J.L."/>
        </authorList>
    </citation>
    <scope>NUCLEOTIDE SEQUENCE [LARGE SCALE GENOMIC DNA]</scope>
    <source>
        <strain evidence="4 5">RCC1774</strain>
    </source>
</reference>
<proteinExistence type="inferred from homology"/>
<accession>A0A2W1JZI5</accession>
<sequence length="255" mass="27238">MVNDATKIALVTGSSRGLGKNTALALAKKGVNVIVTYHSSEAEADRVVAAIAELGREAVALQLDTSSTKNFDAFAVQIKQVLKDKWQTEQFDFLVSNAGIGINQPFLETTEADFDCLMNIQLKGVFFLTQKLLPLIKDGGRIINISSGLARFALPGYSAYAAMKGGIEVLTRYLAKELGERQIAVNTIAPGAIETDFGGGAVRDNQQLNDFVASQTALGRVGVPDDIGGAIASLLSEENRWVNAQRLEVSGGMFI</sequence>
<comment type="similarity">
    <text evidence="1">Belongs to the short-chain dehydrogenases/reductases (SDR) family.</text>
</comment>
<keyword evidence="3 4" id="KW-0560">Oxidoreductase</keyword>
<evidence type="ECO:0000256" key="1">
    <source>
        <dbReference type="ARBA" id="ARBA00006484"/>
    </source>
</evidence>
<dbReference type="AlphaFoldDB" id="A0A2W1JZI5"/>
<dbReference type="PANTHER" id="PTHR43639:SF1">
    <property type="entry name" value="SHORT-CHAIN DEHYDROGENASE_REDUCTASE FAMILY PROTEIN"/>
    <property type="match status" value="1"/>
</dbReference>
<evidence type="ECO:0000313" key="4">
    <source>
        <dbReference type="EMBL" id="PZD73871.1"/>
    </source>
</evidence>
<comment type="caution">
    <text evidence="4">The sequence shown here is derived from an EMBL/GenBank/DDBJ whole genome shotgun (WGS) entry which is preliminary data.</text>
</comment>
<name>A0A2W1JZI5_9CYAN</name>
<dbReference type="FunFam" id="3.40.50.720:FF:000374">
    <property type="entry name" value="3-oxoacyl-(Acyl-carrier-protein) reductase"/>
    <property type="match status" value="1"/>
</dbReference>
<keyword evidence="2" id="KW-0521">NADP</keyword>
<protein>
    <submittedName>
        <fullName evidence="4">3-oxoacyl-[acyl-carrier-protein] reductase FabG</fullName>
        <ecNumber evidence="4">1.1.1.100</ecNumber>
    </submittedName>
</protein>
<dbReference type="Gene3D" id="3.40.50.720">
    <property type="entry name" value="NAD(P)-binding Rossmann-like Domain"/>
    <property type="match status" value="1"/>
</dbReference>
<gene>
    <name evidence="4" type="primary">fabG_2</name>
    <name evidence="4" type="ORF">C1752_01610</name>
</gene>
<dbReference type="InterPro" id="IPR036291">
    <property type="entry name" value="NAD(P)-bd_dom_sf"/>
</dbReference>
<dbReference type="EC" id="1.1.1.100" evidence="4"/>
<dbReference type="PANTHER" id="PTHR43639">
    <property type="entry name" value="OXIDOREDUCTASE, SHORT-CHAIN DEHYDROGENASE/REDUCTASE FAMILY (AFU_ORTHOLOGUE AFUA_5G02870)"/>
    <property type="match status" value="1"/>
</dbReference>
<dbReference type="OrthoDB" id="9785520at2"/>
<organism evidence="4 5">
    <name type="scientific">Acaryochloris thomasi RCC1774</name>
    <dbReference type="NCBI Taxonomy" id="1764569"/>
    <lineage>
        <taxon>Bacteria</taxon>
        <taxon>Bacillati</taxon>
        <taxon>Cyanobacteriota</taxon>
        <taxon>Cyanophyceae</taxon>
        <taxon>Acaryochloridales</taxon>
        <taxon>Acaryochloridaceae</taxon>
        <taxon>Acaryochloris</taxon>
        <taxon>Acaryochloris thomasi</taxon>
    </lineage>
</organism>
<dbReference type="RefSeq" id="WP_110985583.1">
    <property type="nucleotide sequence ID" value="NZ_CAWNWM010000004.1"/>
</dbReference>
<dbReference type="Proteomes" id="UP000248857">
    <property type="component" value="Unassembled WGS sequence"/>
</dbReference>
<dbReference type="SUPFAM" id="SSF51735">
    <property type="entry name" value="NAD(P)-binding Rossmann-fold domains"/>
    <property type="match status" value="1"/>
</dbReference>
<dbReference type="PRINTS" id="PR00081">
    <property type="entry name" value="GDHRDH"/>
</dbReference>
<dbReference type="InterPro" id="IPR002347">
    <property type="entry name" value="SDR_fam"/>
</dbReference>
<keyword evidence="5" id="KW-1185">Reference proteome</keyword>
<dbReference type="GO" id="GO:0004316">
    <property type="term" value="F:3-oxoacyl-[acyl-carrier-protein] reductase (NADPH) activity"/>
    <property type="evidence" value="ECO:0007669"/>
    <property type="project" value="UniProtKB-EC"/>
</dbReference>
<evidence type="ECO:0000313" key="5">
    <source>
        <dbReference type="Proteomes" id="UP000248857"/>
    </source>
</evidence>
<evidence type="ECO:0000256" key="2">
    <source>
        <dbReference type="ARBA" id="ARBA00022857"/>
    </source>
</evidence>
<dbReference type="PRINTS" id="PR00080">
    <property type="entry name" value="SDRFAMILY"/>
</dbReference>
<dbReference type="Pfam" id="PF13561">
    <property type="entry name" value="adh_short_C2"/>
    <property type="match status" value="1"/>
</dbReference>
<evidence type="ECO:0000256" key="3">
    <source>
        <dbReference type="ARBA" id="ARBA00023002"/>
    </source>
</evidence>